<keyword evidence="4 6" id="KW-0472">Membrane</keyword>
<gene>
    <name evidence="9" type="primary">SLC17A3</name>
</gene>
<dbReference type="PANTHER" id="PTHR11662:SF134">
    <property type="entry name" value="SODIUM-DEPENDENT PHOSPHATE TRANSPORT PROTEIN 4"/>
    <property type="match status" value="1"/>
</dbReference>
<keyword evidence="8" id="KW-1185">Reference proteome</keyword>
<feature type="transmembrane region" description="Helical" evidence="6">
    <location>
        <begin position="428"/>
        <end position="452"/>
    </location>
</feature>
<dbReference type="FunCoup" id="A0A6I9HX96">
    <property type="interactions" value="49"/>
</dbReference>
<feature type="transmembrane region" description="Helical" evidence="6">
    <location>
        <begin position="39"/>
        <end position="67"/>
    </location>
</feature>
<evidence type="ECO:0000256" key="3">
    <source>
        <dbReference type="ARBA" id="ARBA00022989"/>
    </source>
</evidence>
<evidence type="ECO:0000256" key="2">
    <source>
        <dbReference type="ARBA" id="ARBA00022692"/>
    </source>
</evidence>
<evidence type="ECO:0000313" key="9">
    <source>
        <dbReference type="RefSeq" id="XP_006198652.2"/>
    </source>
</evidence>
<dbReference type="KEGG" id="vpc:102538889"/>
<dbReference type="OrthoDB" id="2985014at2759"/>
<dbReference type="GO" id="GO:0015562">
    <property type="term" value="F:efflux transmembrane transporter activity"/>
    <property type="evidence" value="ECO:0007669"/>
    <property type="project" value="TreeGrafter"/>
</dbReference>
<dbReference type="CDD" id="cd17318">
    <property type="entry name" value="MFS_SLC17"/>
    <property type="match status" value="1"/>
</dbReference>
<dbReference type="Gene3D" id="1.20.1250.20">
    <property type="entry name" value="MFS general substrate transporter like domains"/>
    <property type="match status" value="2"/>
</dbReference>
<feature type="compositionally biased region" description="Basic and acidic residues" evidence="5">
    <location>
        <begin position="8"/>
        <end position="24"/>
    </location>
</feature>
<sequence length="498" mass="54178">MATMTELSPKEEKSKYSQDTQVDEKLSPRKVPTLCSTRYGIAFIVHLCNFVIAAQGIIMNITMVAMVNSTSHQSQFNGSTEGLLFDSSGDPQNSPKSPPAWAPVYNWSPHIQGIIFSAISYGMVLTVAPSGYLAGRVGTKRVVGVSLLGSSLLILFTPLATDLGLTFLIATRILQGLSQGSGLGGQFALWESWSPPHERSRLCSIALSGILLGSFIAILLGGLISQTLGWPFVFYVFGGVGCVFCLLWFVLVYDDPVTHPWINTTEKEYIMSSLAQQVSSSRQPLPIKAVVRSLPLWSMGFCCFSHQWLINIMVIYTPTYISSVFNISIRDSGFLSALPFIIAWVVGILGGQLADFLLTKNFRLVTVRKIATVLGTLPSSAALVILPYVTSSYIITVGLLTLACGLSPLCQSGIYINTLDLAPRHSSFLMGVSRGFAQIAAILAPTVSGFLLSQDPELGWRNTFSLSFAINALGLIFYLIFGEADVQDWAKERKLTRL</sequence>
<dbReference type="PROSITE" id="PS50850">
    <property type="entry name" value="MFS"/>
    <property type="match status" value="1"/>
</dbReference>
<dbReference type="Pfam" id="PF07690">
    <property type="entry name" value="MFS_1"/>
    <property type="match status" value="1"/>
</dbReference>
<dbReference type="GO" id="GO:0015143">
    <property type="term" value="F:urate transmembrane transporter activity"/>
    <property type="evidence" value="ECO:0007669"/>
    <property type="project" value="TreeGrafter"/>
</dbReference>
<dbReference type="RefSeq" id="XP_006198652.2">
    <property type="nucleotide sequence ID" value="XM_006198590.4"/>
</dbReference>
<feature type="transmembrane region" description="Helical" evidence="6">
    <location>
        <begin position="202"/>
        <end position="224"/>
    </location>
</feature>
<evidence type="ECO:0000256" key="4">
    <source>
        <dbReference type="ARBA" id="ARBA00023136"/>
    </source>
</evidence>
<dbReference type="AlphaFoldDB" id="A0A6I9HX96"/>
<feature type="transmembrane region" description="Helical" evidence="6">
    <location>
        <begin position="395"/>
        <end position="416"/>
    </location>
</feature>
<evidence type="ECO:0000256" key="1">
    <source>
        <dbReference type="ARBA" id="ARBA00004141"/>
    </source>
</evidence>
<reference evidence="9" key="1">
    <citation type="submission" date="2025-08" db="UniProtKB">
        <authorList>
            <consortium name="RefSeq"/>
        </authorList>
    </citation>
    <scope>IDENTIFICATION</scope>
</reference>
<feature type="transmembrane region" description="Helical" evidence="6">
    <location>
        <begin position="370"/>
        <end position="389"/>
    </location>
</feature>
<dbReference type="GO" id="GO:0042910">
    <property type="term" value="F:xenobiotic transmembrane transporter activity"/>
    <property type="evidence" value="ECO:0007669"/>
    <property type="project" value="TreeGrafter"/>
</dbReference>
<proteinExistence type="predicted"/>
<evidence type="ECO:0000313" key="8">
    <source>
        <dbReference type="Proteomes" id="UP001652581"/>
    </source>
</evidence>
<feature type="transmembrane region" description="Helical" evidence="6">
    <location>
        <begin position="337"/>
        <end position="358"/>
    </location>
</feature>
<accession>A0A6I9HX96</accession>
<dbReference type="SUPFAM" id="SSF103473">
    <property type="entry name" value="MFS general substrate transporter"/>
    <property type="match status" value="1"/>
</dbReference>
<dbReference type="GO" id="GO:0016324">
    <property type="term" value="C:apical plasma membrane"/>
    <property type="evidence" value="ECO:0007669"/>
    <property type="project" value="UniProtKB-SubCell"/>
</dbReference>
<dbReference type="GeneID" id="102538889"/>
<dbReference type="InterPro" id="IPR011701">
    <property type="entry name" value="MFS"/>
</dbReference>
<evidence type="ECO:0000256" key="5">
    <source>
        <dbReference type="SAM" id="MobiDB-lite"/>
    </source>
</evidence>
<organism evidence="8 9">
    <name type="scientific">Vicugna pacos</name>
    <name type="common">Alpaca</name>
    <name type="synonym">Lama pacos</name>
    <dbReference type="NCBI Taxonomy" id="30538"/>
    <lineage>
        <taxon>Eukaryota</taxon>
        <taxon>Metazoa</taxon>
        <taxon>Chordata</taxon>
        <taxon>Craniata</taxon>
        <taxon>Vertebrata</taxon>
        <taxon>Euteleostomi</taxon>
        <taxon>Mammalia</taxon>
        <taxon>Eutheria</taxon>
        <taxon>Laurasiatheria</taxon>
        <taxon>Artiodactyla</taxon>
        <taxon>Tylopoda</taxon>
        <taxon>Camelidae</taxon>
        <taxon>Vicugna</taxon>
    </lineage>
</organism>
<keyword evidence="3 6" id="KW-1133">Transmembrane helix</keyword>
<comment type="subcellular location">
    <subcellularLocation>
        <location evidence="1">Membrane</location>
        <topology evidence="1">Multi-pass membrane protein</topology>
    </subcellularLocation>
</comment>
<dbReference type="InterPro" id="IPR050382">
    <property type="entry name" value="MFS_Na/Anion_cotransporter"/>
</dbReference>
<dbReference type="PANTHER" id="PTHR11662">
    <property type="entry name" value="SOLUTE CARRIER FAMILY 17"/>
    <property type="match status" value="1"/>
</dbReference>
<dbReference type="GO" id="GO:0008308">
    <property type="term" value="F:voltage-gated monoatomic anion channel activity"/>
    <property type="evidence" value="ECO:0007669"/>
    <property type="project" value="TreeGrafter"/>
</dbReference>
<feature type="transmembrane region" description="Helical" evidence="6">
    <location>
        <begin position="142"/>
        <end position="161"/>
    </location>
</feature>
<name>A0A6I9HX96_VICPA</name>
<feature type="domain" description="Major facilitator superfamily (MFS) profile" evidence="7">
    <location>
        <begin position="49"/>
        <end position="486"/>
    </location>
</feature>
<dbReference type="InterPro" id="IPR036259">
    <property type="entry name" value="MFS_trans_sf"/>
</dbReference>
<dbReference type="GO" id="GO:0015293">
    <property type="term" value="F:symporter activity"/>
    <property type="evidence" value="ECO:0007669"/>
    <property type="project" value="UniProtKB-KW"/>
</dbReference>
<protein>
    <submittedName>
        <fullName evidence="9">Sodium-dependent phosphate transport protein 4</fullName>
    </submittedName>
</protein>
<keyword evidence="2 6" id="KW-0812">Transmembrane</keyword>
<feature type="transmembrane region" description="Helical" evidence="6">
    <location>
        <begin position="230"/>
        <end position="253"/>
    </location>
</feature>
<evidence type="ECO:0000259" key="7">
    <source>
        <dbReference type="PROSITE" id="PS50850"/>
    </source>
</evidence>
<feature type="transmembrane region" description="Helical" evidence="6">
    <location>
        <begin position="114"/>
        <end position="135"/>
    </location>
</feature>
<dbReference type="CTD" id="10786"/>
<feature type="region of interest" description="Disordered" evidence="5">
    <location>
        <begin position="1"/>
        <end position="24"/>
    </location>
</feature>
<dbReference type="GO" id="GO:0019534">
    <property type="term" value="F:toxin transmembrane transporter activity"/>
    <property type="evidence" value="ECO:0007669"/>
    <property type="project" value="TreeGrafter"/>
</dbReference>
<dbReference type="InterPro" id="IPR020846">
    <property type="entry name" value="MFS_dom"/>
</dbReference>
<dbReference type="GO" id="GO:0006814">
    <property type="term" value="P:sodium ion transport"/>
    <property type="evidence" value="ECO:0007669"/>
    <property type="project" value="UniProtKB-KW"/>
</dbReference>
<feature type="transmembrane region" description="Helical" evidence="6">
    <location>
        <begin position="464"/>
        <end position="481"/>
    </location>
</feature>
<dbReference type="Proteomes" id="UP001652581">
    <property type="component" value="Chromosome 20"/>
</dbReference>
<dbReference type="InParanoid" id="A0A6I9HX96"/>
<evidence type="ECO:0000256" key="6">
    <source>
        <dbReference type="SAM" id="Phobius"/>
    </source>
</evidence>